<dbReference type="AlphaFoldDB" id="R7U1Y4"/>
<dbReference type="CDD" id="cd00590">
    <property type="entry name" value="RRM_SF"/>
    <property type="match status" value="1"/>
</dbReference>
<feature type="compositionally biased region" description="Basic and acidic residues" evidence="3">
    <location>
        <begin position="803"/>
        <end position="819"/>
    </location>
</feature>
<feature type="region of interest" description="Disordered" evidence="3">
    <location>
        <begin position="424"/>
        <end position="528"/>
    </location>
</feature>
<feature type="compositionally biased region" description="Basic and acidic residues" evidence="3">
    <location>
        <begin position="685"/>
        <end position="699"/>
    </location>
</feature>
<dbReference type="EMBL" id="KB308638">
    <property type="protein sequence ID" value="ELT97190.1"/>
    <property type="molecule type" value="Genomic_DNA"/>
</dbReference>
<dbReference type="GO" id="GO:0005737">
    <property type="term" value="C:cytoplasm"/>
    <property type="evidence" value="ECO:0007669"/>
    <property type="project" value="TreeGrafter"/>
</dbReference>
<gene>
    <name evidence="4" type="ORF">CAPTEDRAFT_222292</name>
</gene>
<evidence type="ECO:0000256" key="2">
    <source>
        <dbReference type="ARBA" id="ARBA00022884"/>
    </source>
</evidence>
<feature type="region of interest" description="Disordered" evidence="3">
    <location>
        <begin position="759"/>
        <end position="900"/>
    </location>
</feature>
<sequence>MEGHSAVIVSPLGCVPNDSKESIRQRVWEYLEKENIAESPRPVYGRIPNFKGAFEASDRLANTPFFRKANIVKVNPDSPQQQARFRVLESNKTLLVPTPRLQTGLFNKIIPPRGGGKESLHTCATSKGVRDFSVPIELKTRLHVDLVVFGSVATSPKGFRIGKGEGYADMEYAMMVANGAADERTLVVTTVHDCQLMDLPEHLFAPNDVPVDYIVTPTRIIQCLPRSKPSGILWNMLSYEKYTSIPILKAMRVIDHEAGKDVRLADGSPIEEKEEEPVSLQSTRKDPALIIGNIPRGTRTATVKAEIRQLGVTMMKGFTLGRRSFICLFRTEQDLEDAMDRMDKMEINGYPLKVERASQRKEKKVEGTRRWREQRRPLCPTCSLLATCQDSPTEEAEEAMQKLERFVYRFRMTRVSWAHEKKTVEEKRKHLEEGRNSRRQRETSVGEGNSPHAEAGEEKSPKKQRRRKSSKGQKAKAEKSHDEDGETVPKKTPSRRRSKNAPHEEKTVGEDDDERESPPKPASVPLHAIRIRDIPEGMRVRPLKDLIRKLLNVEHFYRFRWMYFRKSAVAVMPPGVIIREDICLDGITFEGQELKMSLDDWNVRPFAIKIYEKKQQQYKERRQAKEDRAAGEVPIVQEDVVAPRADDVPAEESVTPKEEPVNQRKDASQDIVTPVKEVVNPSKEVTPKKEGSTPREESIKAVSPSKESTTPSNEAVKPVSPAKDPVTPAKEVNSPKMAAPKQEVVTSPKEVALKQAVVTPSKEVVTPVKEPVTPNNEAANIASPIKDAVSPTSAASNPVRVSASEKSETETPEKAKDVPKVPITSASPVAGVFPSPVRASSPDADLSSHEGKVSSKEASPLPQVEKITPSAASSPTEVHSKVEETTKPSPNGVIDDGTSV</sequence>
<dbReference type="InterPro" id="IPR035979">
    <property type="entry name" value="RBD_domain_sf"/>
</dbReference>
<accession>R7U1Y4</accession>
<keyword evidence="2" id="KW-0694">RNA-binding</keyword>
<dbReference type="Pfam" id="PF01812">
    <property type="entry name" value="5-FTHF_cyc-lig"/>
    <property type="match status" value="1"/>
</dbReference>
<dbReference type="SUPFAM" id="SSF100950">
    <property type="entry name" value="NagB/RpiA/CoA transferase-like"/>
    <property type="match status" value="1"/>
</dbReference>
<reference evidence="5" key="3">
    <citation type="submission" date="2015-06" db="UniProtKB">
        <authorList>
            <consortium name="EnsemblMetazoa"/>
        </authorList>
    </citation>
    <scope>IDENTIFICATION</scope>
</reference>
<feature type="compositionally biased region" description="Basic and acidic residues" evidence="3">
    <location>
        <begin position="846"/>
        <end position="855"/>
    </location>
</feature>
<dbReference type="HOGENOM" id="CLU_321896_0_0_1"/>
<feature type="compositionally biased region" description="Basic and acidic residues" evidence="3">
    <location>
        <begin position="621"/>
        <end position="630"/>
    </location>
</feature>
<dbReference type="GO" id="GO:0003723">
    <property type="term" value="F:RNA binding"/>
    <property type="evidence" value="ECO:0007669"/>
    <property type="project" value="UniProtKB-KW"/>
</dbReference>
<dbReference type="InterPro" id="IPR002698">
    <property type="entry name" value="FTHF_cligase"/>
</dbReference>
<dbReference type="Proteomes" id="UP000014760">
    <property type="component" value="Unassembled WGS sequence"/>
</dbReference>
<keyword evidence="6" id="KW-1185">Reference proteome</keyword>
<reference evidence="6" key="1">
    <citation type="submission" date="2012-12" db="EMBL/GenBank/DDBJ databases">
        <authorList>
            <person name="Hellsten U."/>
            <person name="Grimwood J."/>
            <person name="Chapman J.A."/>
            <person name="Shapiro H."/>
            <person name="Aerts A."/>
            <person name="Otillar R.P."/>
            <person name="Terry A.Y."/>
            <person name="Boore J.L."/>
            <person name="Simakov O."/>
            <person name="Marletaz F."/>
            <person name="Cho S.-J."/>
            <person name="Edsinger-Gonzales E."/>
            <person name="Havlak P."/>
            <person name="Kuo D.-H."/>
            <person name="Larsson T."/>
            <person name="Lv J."/>
            <person name="Arendt D."/>
            <person name="Savage R."/>
            <person name="Osoegawa K."/>
            <person name="de Jong P."/>
            <person name="Lindberg D.R."/>
            <person name="Seaver E.C."/>
            <person name="Weisblat D.A."/>
            <person name="Putnam N.H."/>
            <person name="Grigoriev I.V."/>
            <person name="Rokhsar D.S."/>
        </authorList>
    </citation>
    <scope>NUCLEOTIDE SEQUENCE</scope>
    <source>
        <strain evidence="6">I ESC-2004</strain>
    </source>
</reference>
<dbReference type="InterPro" id="IPR037171">
    <property type="entry name" value="NagB/RpiA_transferase-like"/>
</dbReference>
<evidence type="ECO:0000256" key="3">
    <source>
        <dbReference type="SAM" id="MobiDB-lite"/>
    </source>
</evidence>
<dbReference type="OrthoDB" id="433414at2759"/>
<dbReference type="PANTHER" id="PTHR13017">
    <property type="entry name" value="5-FORMYLTETRAHYDROFOLATE CYCLO-LIGASE-RELATED"/>
    <property type="match status" value="1"/>
</dbReference>
<evidence type="ECO:0000256" key="1">
    <source>
        <dbReference type="ARBA" id="ARBA00015518"/>
    </source>
</evidence>
<feature type="compositionally biased region" description="Low complexity" evidence="3">
    <location>
        <begin position="760"/>
        <end position="774"/>
    </location>
</feature>
<dbReference type="STRING" id="283909.R7U1Y4"/>
<dbReference type="Gene3D" id="3.30.70.330">
    <property type="match status" value="1"/>
</dbReference>
<dbReference type="EnsemblMetazoa" id="CapteT222292">
    <property type="protein sequence ID" value="CapteP222292"/>
    <property type="gene ID" value="CapteG222292"/>
</dbReference>
<evidence type="ECO:0000313" key="4">
    <source>
        <dbReference type="EMBL" id="ELT97190.1"/>
    </source>
</evidence>
<evidence type="ECO:0000313" key="5">
    <source>
        <dbReference type="EnsemblMetazoa" id="CapteP222292"/>
    </source>
</evidence>
<reference evidence="4 6" key="2">
    <citation type="journal article" date="2013" name="Nature">
        <title>Insights into bilaterian evolution from three spiralian genomes.</title>
        <authorList>
            <person name="Simakov O."/>
            <person name="Marletaz F."/>
            <person name="Cho S.J."/>
            <person name="Edsinger-Gonzales E."/>
            <person name="Havlak P."/>
            <person name="Hellsten U."/>
            <person name="Kuo D.H."/>
            <person name="Larsson T."/>
            <person name="Lv J."/>
            <person name="Arendt D."/>
            <person name="Savage R."/>
            <person name="Osoegawa K."/>
            <person name="de Jong P."/>
            <person name="Grimwood J."/>
            <person name="Chapman J.A."/>
            <person name="Shapiro H."/>
            <person name="Aerts A."/>
            <person name="Otillar R.P."/>
            <person name="Terry A.Y."/>
            <person name="Boore J.L."/>
            <person name="Grigoriev I.V."/>
            <person name="Lindberg D.R."/>
            <person name="Seaver E.C."/>
            <person name="Weisblat D.A."/>
            <person name="Putnam N.H."/>
            <person name="Rokhsar D.S."/>
        </authorList>
    </citation>
    <scope>NUCLEOTIDE SEQUENCE</scope>
    <source>
        <strain evidence="4 6">I ESC-2004</strain>
    </source>
</reference>
<proteinExistence type="predicted"/>
<dbReference type="InterPro" id="IPR012677">
    <property type="entry name" value="Nucleotide-bd_a/b_plait_sf"/>
</dbReference>
<organism evidence="4">
    <name type="scientific">Capitella teleta</name>
    <name type="common">Polychaete worm</name>
    <dbReference type="NCBI Taxonomy" id="283909"/>
    <lineage>
        <taxon>Eukaryota</taxon>
        <taxon>Metazoa</taxon>
        <taxon>Spiralia</taxon>
        <taxon>Lophotrochozoa</taxon>
        <taxon>Annelida</taxon>
        <taxon>Polychaeta</taxon>
        <taxon>Sedentaria</taxon>
        <taxon>Scolecida</taxon>
        <taxon>Capitellidae</taxon>
        <taxon>Capitella</taxon>
    </lineage>
</organism>
<feature type="compositionally biased region" description="Basic and acidic residues" evidence="3">
    <location>
        <begin position="654"/>
        <end position="668"/>
    </location>
</feature>
<feature type="region of interest" description="Disordered" evidence="3">
    <location>
        <begin position="621"/>
        <end position="747"/>
    </location>
</feature>
<name>R7U1Y4_CAPTE</name>
<dbReference type="PANTHER" id="PTHR13017:SF0">
    <property type="entry name" value="METHENYLTETRAHYDROFOLATE SYNTHASE DOMAIN-CONTAINING PROTEIN"/>
    <property type="match status" value="1"/>
</dbReference>
<dbReference type="SUPFAM" id="SSF54928">
    <property type="entry name" value="RNA-binding domain, RBD"/>
    <property type="match status" value="1"/>
</dbReference>
<protein>
    <recommendedName>
        <fullName evidence="1">Methenyltetrahydrofolate synthase domain-containing protein</fullName>
    </recommendedName>
</protein>
<dbReference type="EMBL" id="AMQN01002204">
    <property type="status" value="NOT_ANNOTATED_CDS"/>
    <property type="molecule type" value="Genomic_DNA"/>
</dbReference>
<evidence type="ECO:0000313" key="6">
    <source>
        <dbReference type="Proteomes" id="UP000014760"/>
    </source>
</evidence>
<dbReference type="Gene3D" id="3.40.50.10420">
    <property type="entry name" value="NagB/RpiA/CoA transferase-like"/>
    <property type="match status" value="1"/>
</dbReference>
<feature type="compositionally biased region" description="Basic residues" evidence="3">
    <location>
        <begin position="462"/>
        <end position="474"/>
    </location>
</feature>
<dbReference type="FunFam" id="3.40.50.10420:FF:000001">
    <property type="entry name" value="Methenyltetrahydrofolate synthase domain-containing protein"/>
    <property type="match status" value="1"/>
</dbReference>
<feature type="compositionally biased region" description="Basic and acidic residues" evidence="3">
    <location>
        <begin position="424"/>
        <end position="444"/>
    </location>
</feature>
<dbReference type="InterPro" id="IPR024185">
    <property type="entry name" value="FTHF_cligase-like_sf"/>
</dbReference>